<comment type="subcellular location">
    <subcellularLocation>
        <location evidence="1">Nucleus</location>
    </subcellularLocation>
</comment>
<dbReference type="PANTHER" id="PTHR15052:SF2">
    <property type="entry name" value="GENERAL TRANSCRIPTION FACTOR 3C POLYPEPTIDE 2"/>
    <property type="match status" value="1"/>
</dbReference>
<dbReference type="SUPFAM" id="SSF50978">
    <property type="entry name" value="WD40 repeat-like"/>
    <property type="match status" value="1"/>
</dbReference>
<evidence type="ECO:0000313" key="6">
    <source>
        <dbReference type="Proteomes" id="UP001642464"/>
    </source>
</evidence>
<keyword evidence="6" id="KW-1185">Reference proteome</keyword>
<keyword evidence="2" id="KW-0804">Transcription</keyword>
<evidence type="ECO:0000256" key="4">
    <source>
        <dbReference type="SAM" id="MobiDB-lite"/>
    </source>
</evidence>
<name>A0ABP0M0F4_9DINO</name>
<dbReference type="EMBL" id="CAXAMM010019113">
    <property type="protein sequence ID" value="CAK9044983.1"/>
    <property type="molecule type" value="Genomic_DNA"/>
</dbReference>
<evidence type="ECO:0000256" key="2">
    <source>
        <dbReference type="ARBA" id="ARBA00023163"/>
    </source>
</evidence>
<comment type="caution">
    <text evidence="5">The sequence shown here is derived from an EMBL/GenBank/DDBJ whole genome shotgun (WGS) entry which is preliminary data.</text>
</comment>
<sequence length="554" mass="60479">MVKGKPPKARQQPVKTRLKPSRLKSTPKASGTRRKRVEPPKICHFKATHALLPQLVPCDVILEYKQKHVTKTQLEALLPQGLRPCALKLPKLEVPIGSASTIVKKDAPTSCKSFAVLNTGCYVSLAAWSPCGLVLALAVHGREQPASPAEGPAQGLAALQLWRVQLEEASPTSSLRVGLVHEGGCARSLEWLPSKSHKDRLGLLLACLGDGKLCIYSLPKNAFEPKSLSRAWLFARFAPAWTAVTAPEGAQPAAVWQRYLQCASARAGSADPTGLTIAAGCERGVVLVWRLSGKGTPERAPCEVLKPNTLDADLVVSIAWCPRSEELLVAGLSTGYLVLWDLSVPVVPLRCFMPASRLPMMNLSWTSDSTLCLPSECAIIEMHEQRMSQIRSNRGSGGKHLVKCAGMCSTAPGIFSAWSDGVLNLTPRRCLHFGKNLRSREAQKEDAWQCWGFSGSNDLKDFPFPRMAYSCPKEEAQRKEYIQKMFLEYEYEIVNHHRLWETKKCTLEIGSHRPESALPLSCVAATLPKGDGSFALATGSMAGIVSLMLIKETS</sequence>
<feature type="region of interest" description="Disordered" evidence="4">
    <location>
        <begin position="1"/>
        <end position="38"/>
    </location>
</feature>
<protein>
    <submittedName>
        <fullName evidence="5">Uncharacterized protein</fullName>
    </submittedName>
</protein>
<evidence type="ECO:0000313" key="5">
    <source>
        <dbReference type="EMBL" id="CAK9044983.1"/>
    </source>
</evidence>
<gene>
    <name evidence="5" type="ORF">SCF082_LOCUS25478</name>
</gene>
<proteinExistence type="predicted"/>
<reference evidence="5 6" key="1">
    <citation type="submission" date="2024-02" db="EMBL/GenBank/DDBJ databases">
        <authorList>
            <person name="Chen Y."/>
            <person name="Shah S."/>
            <person name="Dougan E. K."/>
            <person name="Thang M."/>
            <person name="Chan C."/>
        </authorList>
    </citation>
    <scope>NUCLEOTIDE SEQUENCE [LARGE SCALE GENOMIC DNA]</scope>
</reference>
<organism evidence="5 6">
    <name type="scientific">Durusdinium trenchii</name>
    <dbReference type="NCBI Taxonomy" id="1381693"/>
    <lineage>
        <taxon>Eukaryota</taxon>
        <taxon>Sar</taxon>
        <taxon>Alveolata</taxon>
        <taxon>Dinophyceae</taxon>
        <taxon>Suessiales</taxon>
        <taxon>Symbiodiniaceae</taxon>
        <taxon>Durusdinium</taxon>
    </lineage>
</organism>
<dbReference type="InterPro" id="IPR015943">
    <property type="entry name" value="WD40/YVTN_repeat-like_dom_sf"/>
</dbReference>
<dbReference type="Proteomes" id="UP001642464">
    <property type="component" value="Unassembled WGS sequence"/>
</dbReference>
<dbReference type="InterPro" id="IPR036322">
    <property type="entry name" value="WD40_repeat_dom_sf"/>
</dbReference>
<dbReference type="InterPro" id="IPR052416">
    <property type="entry name" value="GTF3C_component"/>
</dbReference>
<dbReference type="PANTHER" id="PTHR15052">
    <property type="entry name" value="RNA POLYMERASE III TRANSCRIPTION INITIATION FACTOR COMPLEX SUBUNIT"/>
    <property type="match status" value="1"/>
</dbReference>
<accession>A0ABP0M0F4</accession>
<evidence type="ECO:0000256" key="3">
    <source>
        <dbReference type="ARBA" id="ARBA00023242"/>
    </source>
</evidence>
<keyword evidence="3" id="KW-0539">Nucleus</keyword>
<dbReference type="Gene3D" id="2.130.10.10">
    <property type="entry name" value="YVTN repeat-like/Quinoprotein amine dehydrogenase"/>
    <property type="match status" value="1"/>
</dbReference>
<evidence type="ECO:0000256" key="1">
    <source>
        <dbReference type="ARBA" id="ARBA00004123"/>
    </source>
</evidence>